<dbReference type="PANTHER" id="PTHR11422:SF5">
    <property type="entry name" value="DIVERSE IMMUNOGLOBULIN DOMAIN-CONTAINING PROTEIN 1.1 ISOFORM X1-RELATED"/>
    <property type="match status" value="1"/>
</dbReference>
<dbReference type="PANTHER" id="PTHR11422">
    <property type="entry name" value="T-CELL SURFACE GLYCOPROTEIN CD4"/>
    <property type="match status" value="1"/>
</dbReference>
<feature type="chain" id="PRO_5040423412" evidence="3">
    <location>
        <begin position="25"/>
        <end position="431"/>
    </location>
</feature>
<feature type="signal peptide" evidence="3">
    <location>
        <begin position="1"/>
        <end position="24"/>
    </location>
</feature>
<feature type="domain" description="Ig-like" evidence="4">
    <location>
        <begin position="126"/>
        <end position="228"/>
    </location>
</feature>
<dbReference type="PROSITE" id="PS50835">
    <property type="entry name" value="IG_LIKE"/>
    <property type="match status" value="2"/>
</dbReference>
<dbReference type="Pfam" id="PF07686">
    <property type="entry name" value="V-set"/>
    <property type="match status" value="1"/>
</dbReference>
<dbReference type="RefSeq" id="XP_042584721.1">
    <property type="nucleotide sequence ID" value="XM_042728787.1"/>
</dbReference>
<dbReference type="GO" id="GO:0042289">
    <property type="term" value="F:MHC class II protein binding"/>
    <property type="evidence" value="ECO:0007669"/>
    <property type="project" value="TreeGrafter"/>
</dbReference>
<organism evidence="5">
    <name type="scientific">Cyprinus carpio</name>
    <name type="common">Common carp</name>
    <dbReference type="NCBI Taxonomy" id="7962"/>
    <lineage>
        <taxon>Eukaryota</taxon>
        <taxon>Metazoa</taxon>
        <taxon>Chordata</taxon>
        <taxon>Craniata</taxon>
        <taxon>Vertebrata</taxon>
        <taxon>Euteleostomi</taxon>
        <taxon>Actinopterygii</taxon>
        <taxon>Neopterygii</taxon>
        <taxon>Teleostei</taxon>
        <taxon>Ostariophysi</taxon>
        <taxon>Cypriniformes</taxon>
        <taxon>Cyprinidae</taxon>
        <taxon>Cyprininae</taxon>
        <taxon>Cyprinus</taxon>
    </lineage>
</organism>
<protein>
    <submittedName>
        <fullName evidence="5">Uncharacterized protein LOC109112163 isoform X1</fullName>
    </submittedName>
</protein>
<keyword evidence="3" id="KW-0732">Signal</keyword>
<dbReference type="GO" id="GO:0009897">
    <property type="term" value="C:external side of plasma membrane"/>
    <property type="evidence" value="ECO:0007669"/>
    <property type="project" value="TreeGrafter"/>
</dbReference>
<proteinExistence type="predicted"/>
<gene>
    <name evidence="5" type="primary">LOC109112163</name>
</gene>
<dbReference type="InterPro" id="IPR003599">
    <property type="entry name" value="Ig_sub"/>
</dbReference>
<dbReference type="OrthoDB" id="8444542at2759"/>
<evidence type="ECO:0000259" key="4">
    <source>
        <dbReference type="PROSITE" id="PS50835"/>
    </source>
</evidence>
<reference evidence="5" key="1">
    <citation type="submission" date="2025-08" db="UniProtKB">
        <authorList>
            <consortium name="RefSeq"/>
        </authorList>
    </citation>
    <scope>IDENTIFICATION</scope>
    <source>
        <tissue evidence="5">Muscle</tissue>
    </source>
</reference>
<dbReference type="GO" id="GO:0045121">
    <property type="term" value="C:membrane raft"/>
    <property type="evidence" value="ECO:0007669"/>
    <property type="project" value="TreeGrafter"/>
</dbReference>
<dbReference type="GeneID" id="109112163"/>
<dbReference type="Proteomes" id="UP001155660">
    <property type="component" value="Chromosome B7"/>
</dbReference>
<evidence type="ECO:0000256" key="3">
    <source>
        <dbReference type="SAM" id="SignalP"/>
    </source>
</evidence>
<evidence type="ECO:0000256" key="1">
    <source>
        <dbReference type="SAM" id="MobiDB-lite"/>
    </source>
</evidence>
<feature type="transmembrane region" description="Helical" evidence="2">
    <location>
        <begin position="336"/>
        <end position="357"/>
    </location>
</feature>
<dbReference type="GO" id="GO:0035723">
    <property type="term" value="P:interleukin-15-mediated signaling pathway"/>
    <property type="evidence" value="ECO:0007669"/>
    <property type="project" value="TreeGrafter"/>
</dbReference>
<feature type="compositionally biased region" description="Polar residues" evidence="1">
    <location>
        <begin position="254"/>
        <end position="265"/>
    </location>
</feature>
<keyword evidence="2" id="KW-0472">Membrane</keyword>
<feature type="domain" description="Ig-like" evidence="4">
    <location>
        <begin position="35"/>
        <end position="107"/>
    </location>
</feature>
<dbReference type="GO" id="GO:0070374">
    <property type="term" value="P:positive regulation of ERK1 and ERK2 cascade"/>
    <property type="evidence" value="ECO:0007669"/>
    <property type="project" value="TreeGrafter"/>
</dbReference>
<feature type="compositionally biased region" description="Polar residues" evidence="1">
    <location>
        <begin position="290"/>
        <end position="311"/>
    </location>
</feature>
<keyword evidence="2" id="KW-0812">Transmembrane</keyword>
<keyword evidence="2" id="KW-1133">Transmembrane helix</keyword>
<evidence type="ECO:0000313" key="5">
    <source>
        <dbReference type="RefSeq" id="XP_042584721.1"/>
    </source>
</evidence>
<dbReference type="SMART" id="SM00409">
    <property type="entry name" value="IG"/>
    <property type="match status" value="2"/>
</dbReference>
<feature type="compositionally biased region" description="Polar residues" evidence="1">
    <location>
        <begin position="232"/>
        <end position="247"/>
    </location>
</feature>
<dbReference type="AlphaFoldDB" id="A0A9R0A5L7"/>
<name>A0A9R0A5L7_CYPCA</name>
<dbReference type="KEGG" id="ccar:109112163"/>
<feature type="region of interest" description="Disordered" evidence="1">
    <location>
        <begin position="232"/>
        <end position="326"/>
    </location>
</feature>
<sequence>MADKRRMCLLGLIILCALLTGISGVDVSQVFCSSGENVRLSCNNALSGCTSTTWIYNYNTHSETVELIAGGIKKTDTERHERLSLDSDCSLNIKKVTKEDRGVYFCRQYVNEQQQGTDAYVYLHVLHVSSSSSQSEIRSGSSVTLSCQLYYHYYLFTCDTLVGFERLELIWVNQAGVNLQTDSRFQISFSSEQCLSSLTTTLLNEDHNREWRCQVKHRDQLKTSATYTVKYQTPTETKTPSPVTISKSPAAPTQPASVDSTLIPVSSSNSEKKSSQTTAAASTKQEKQTTHTPETTSDTQQASVDSTLIPVSSSNSEKKSSQTTAAASTKQVSLSVIWIAVAAALAVLITAVILWVIRRKRADKREGTNDSVEQKDDVTYTEVVTHCKIRAKKNKVHDDDKVTYSSIRGATVRPQDDCSQLYASVNKNHHK</sequence>
<dbReference type="GO" id="GO:1990782">
    <property type="term" value="F:protein tyrosine kinase binding"/>
    <property type="evidence" value="ECO:0007669"/>
    <property type="project" value="TreeGrafter"/>
</dbReference>
<accession>A0A9R0A5L7</accession>
<evidence type="ECO:0000256" key="2">
    <source>
        <dbReference type="SAM" id="Phobius"/>
    </source>
</evidence>
<dbReference type="GO" id="GO:0042110">
    <property type="term" value="P:T cell activation"/>
    <property type="evidence" value="ECO:0007669"/>
    <property type="project" value="TreeGrafter"/>
</dbReference>
<dbReference type="InterPro" id="IPR007110">
    <property type="entry name" value="Ig-like_dom"/>
</dbReference>
<dbReference type="InterPro" id="IPR013106">
    <property type="entry name" value="Ig_V-set"/>
</dbReference>